<organism evidence="10 11">
    <name type="scientific">Naumovozyma dairenensis (strain ATCC 10597 / BCRC 20456 / CBS 421 / NBRC 0211 / NRRL Y-12639)</name>
    <name type="common">Saccharomyces dairenensis</name>
    <dbReference type="NCBI Taxonomy" id="1071378"/>
    <lineage>
        <taxon>Eukaryota</taxon>
        <taxon>Fungi</taxon>
        <taxon>Dikarya</taxon>
        <taxon>Ascomycota</taxon>
        <taxon>Saccharomycotina</taxon>
        <taxon>Saccharomycetes</taxon>
        <taxon>Saccharomycetales</taxon>
        <taxon>Saccharomycetaceae</taxon>
        <taxon>Naumovozyma</taxon>
    </lineage>
</organism>
<dbReference type="Pfam" id="PF01467">
    <property type="entry name" value="CTP_transf_like"/>
    <property type="match status" value="1"/>
</dbReference>
<dbReference type="KEGG" id="ndi:NDAI_0A00280"/>
<keyword evidence="5" id="KW-0547">Nucleotide-binding</keyword>
<dbReference type="PANTHER" id="PTHR31285:SF0">
    <property type="entry name" value="NICOTINAMIDE MONONUCLEOTIDE ADENYLYLTRANSFERASE"/>
    <property type="match status" value="1"/>
</dbReference>
<dbReference type="AlphaFoldDB" id="G0W5H4"/>
<evidence type="ECO:0000256" key="3">
    <source>
        <dbReference type="ARBA" id="ARBA00022679"/>
    </source>
</evidence>
<comment type="pathway">
    <text evidence="1">Cofactor biosynthesis; NAD(+) biosynthesis.</text>
</comment>
<dbReference type="Gene3D" id="3.40.50.620">
    <property type="entry name" value="HUPs"/>
    <property type="match status" value="1"/>
</dbReference>
<evidence type="ECO:0000313" key="10">
    <source>
        <dbReference type="EMBL" id="CCD22188.1"/>
    </source>
</evidence>
<evidence type="ECO:0000259" key="9">
    <source>
        <dbReference type="Pfam" id="PF01467"/>
    </source>
</evidence>
<evidence type="ECO:0000256" key="5">
    <source>
        <dbReference type="ARBA" id="ARBA00022741"/>
    </source>
</evidence>
<name>G0W5H4_NAUDC</name>
<dbReference type="GO" id="GO:0007124">
    <property type="term" value="P:pseudohyphal growth"/>
    <property type="evidence" value="ECO:0007669"/>
    <property type="project" value="EnsemblFungi"/>
</dbReference>
<accession>G0W5H4</accession>
<dbReference type="UniPathway" id="UPA00253">
    <property type="reaction ID" value="UER00600"/>
</dbReference>
<dbReference type="InterPro" id="IPR014729">
    <property type="entry name" value="Rossmann-like_a/b/a_fold"/>
</dbReference>
<dbReference type="PANTHER" id="PTHR31285">
    <property type="entry name" value="NICOTINAMIDE MONONUCLEOTIDE ADENYLYLTRANSFERASE"/>
    <property type="match status" value="1"/>
</dbReference>
<dbReference type="SUPFAM" id="SSF52374">
    <property type="entry name" value="Nucleotidylyl transferase"/>
    <property type="match status" value="1"/>
</dbReference>
<keyword evidence="6" id="KW-0067">ATP-binding</keyword>
<evidence type="ECO:0000313" key="11">
    <source>
        <dbReference type="Proteomes" id="UP000000689"/>
    </source>
</evidence>
<dbReference type="OrthoDB" id="5591297at2759"/>
<keyword evidence="4" id="KW-0548">Nucleotidyltransferase</keyword>
<evidence type="ECO:0000256" key="4">
    <source>
        <dbReference type="ARBA" id="ARBA00022695"/>
    </source>
</evidence>
<reference evidence="10 11" key="1">
    <citation type="journal article" date="2011" name="Proc. Natl. Acad. Sci. U.S.A.">
        <title>Evolutionary erosion of yeast sex chromosomes by mating-type switching accidents.</title>
        <authorList>
            <person name="Gordon J.L."/>
            <person name="Armisen D."/>
            <person name="Proux-Wera E."/>
            <person name="Oheigeartaigh S.S."/>
            <person name="Byrne K.P."/>
            <person name="Wolfe K.H."/>
        </authorList>
    </citation>
    <scope>NUCLEOTIDE SEQUENCE [LARGE SCALE GENOMIC DNA]</scope>
    <source>
        <strain evidence="11">ATCC 10597 / BCRC 20456 / CBS 421 / NBRC 0211 / NRRL Y-12639</strain>
    </source>
</reference>
<dbReference type="RefSeq" id="XP_003667431.1">
    <property type="nucleotide sequence ID" value="XM_003667383.1"/>
</dbReference>
<dbReference type="InterPro" id="IPR004821">
    <property type="entry name" value="Cyt_trans-like"/>
</dbReference>
<feature type="domain" description="Cytidyltransferase-like" evidence="9">
    <location>
        <begin position="37"/>
        <end position="232"/>
    </location>
</feature>
<evidence type="ECO:0000256" key="1">
    <source>
        <dbReference type="ARBA" id="ARBA00004790"/>
    </source>
</evidence>
<dbReference type="STRING" id="1071378.G0W5H4"/>
<dbReference type="OMA" id="RLVMMEL"/>
<dbReference type="GO" id="GO:0005737">
    <property type="term" value="C:cytoplasm"/>
    <property type="evidence" value="ECO:0007669"/>
    <property type="project" value="EnsemblFungi"/>
</dbReference>
<dbReference type="GO" id="GO:0001403">
    <property type="term" value="P:invasive growth in response to glucose limitation"/>
    <property type="evidence" value="ECO:0007669"/>
    <property type="project" value="EnsemblFungi"/>
</dbReference>
<dbReference type="Proteomes" id="UP000000689">
    <property type="component" value="Chromosome 1"/>
</dbReference>
<proteinExistence type="predicted"/>
<protein>
    <recommendedName>
        <fullName evidence="9">Cytidyltransferase-like domain-containing protein</fullName>
    </recommendedName>
</protein>
<dbReference type="EMBL" id="HE580267">
    <property type="protein sequence ID" value="CCD22188.1"/>
    <property type="molecule type" value="Genomic_DNA"/>
</dbReference>
<evidence type="ECO:0000256" key="8">
    <source>
        <dbReference type="ARBA" id="ARBA00049001"/>
    </source>
</evidence>
<dbReference type="GO" id="GO:0005524">
    <property type="term" value="F:ATP binding"/>
    <property type="evidence" value="ECO:0007669"/>
    <property type="project" value="UniProtKB-KW"/>
</dbReference>
<dbReference type="CDD" id="cd02165">
    <property type="entry name" value="NMNAT"/>
    <property type="match status" value="1"/>
</dbReference>
<keyword evidence="11" id="KW-1185">Reference proteome</keyword>
<dbReference type="eggNOG" id="ENOG502RXY8">
    <property type="taxonomic scope" value="Eukaryota"/>
</dbReference>
<dbReference type="GO" id="GO:0036503">
    <property type="term" value="P:ERAD pathway"/>
    <property type="evidence" value="ECO:0007669"/>
    <property type="project" value="EnsemblFungi"/>
</dbReference>
<dbReference type="GO" id="GO:0016887">
    <property type="term" value="F:ATP hydrolysis activity"/>
    <property type="evidence" value="ECO:0007669"/>
    <property type="project" value="EnsemblFungi"/>
</dbReference>
<dbReference type="GeneID" id="11494261"/>
<evidence type="ECO:0000256" key="7">
    <source>
        <dbReference type="ARBA" id="ARBA00023027"/>
    </source>
</evidence>
<dbReference type="GO" id="GO:0034355">
    <property type="term" value="P:NAD+ biosynthetic process via the salvage pathway"/>
    <property type="evidence" value="ECO:0007669"/>
    <property type="project" value="EnsemblFungi"/>
</dbReference>
<keyword evidence="2" id="KW-0662">Pyridine nucleotide biosynthesis</keyword>
<dbReference type="GO" id="GO:0000309">
    <property type="term" value="F:nicotinamide-nucleotide adenylyltransferase activity"/>
    <property type="evidence" value="ECO:0007669"/>
    <property type="project" value="UniProtKB-EC"/>
</dbReference>
<keyword evidence="3" id="KW-0808">Transferase</keyword>
<sequence>MMNYSKLYEQFRESNNKFQVIHGKENLTKVEKLLVLDSSFNPPHYGHYTLVKKSLEFYKQKLVDHNKIHVLLLLSTNNADKAPTPAAFPNRMEMMCLMANLLSENENISVSVAITIFGKFIDKTEIIKTDFYPTSEGDIVYLVGFDTIIRIFDPKYYLPITVLEALEIFMEEVEFCCLTRIGSDQLMKQLSYSADILAGKYEPIIPRQWGARIHVLSNDERYSSVSSSEIRELVNTGRDKSILTDKLPDKIIDYIFSRSSKLF</sequence>
<dbReference type="InterPro" id="IPR005248">
    <property type="entry name" value="NadD/NMNAT"/>
</dbReference>
<dbReference type="HOGENOM" id="CLU_032651_0_0_1"/>
<dbReference type="GO" id="GO:0005634">
    <property type="term" value="C:nucleus"/>
    <property type="evidence" value="ECO:0007669"/>
    <property type="project" value="EnsemblFungi"/>
</dbReference>
<keyword evidence="7" id="KW-0520">NAD</keyword>
<gene>
    <name evidence="10" type="primary">NDAI0A00280</name>
    <name evidence="10" type="ordered locus">NDAI_0A00280</name>
</gene>
<evidence type="ECO:0000256" key="2">
    <source>
        <dbReference type="ARBA" id="ARBA00022642"/>
    </source>
</evidence>
<evidence type="ECO:0000256" key="6">
    <source>
        <dbReference type="ARBA" id="ARBA00022840"/>
    </source>
</evidence>
<comment type="catalytic activity">
    <reaction evidence="8">
        <text>beta-nicotinamide D-ribonucleotide + ATP + H(+) = diphosphate + NAD(+)</text>
        <dbReference type="Rhea" id="RHEA:21360"/>
        <dbReference type="ChEBI" id="CHEBI:14649"/>
        <dbReference type="ChEBI" id="CHEBI:15378"/>
        <dbReference type="ChEBI" id="CHEBI:30616"/>
        <dbReference type="ChEBI" id="CHEBI:33019"/>
        <dbReference type="ChEBI" id="CHEBI:57540"/>
        <dbReference type="EC" id="2.7.7.1"/>
    </reaction>
</comment>